<dbReference type="OrthoDB" id="9812943at2"/>
<dbReference type="Pfam" id="PF01121">
    <property type="entry name" value="CoaE"/>
    <property type="match status" value="1"/>
</dbReference>
<comment type="catalytic activity">
    <reaction evidence="8">
        <text>3'-dephospho-CoA + ATP = ADP + CoA + H(+)</text>
        <dbReference type="Rhea" id="RHEA:18245"/>
        <dbReference type="ChEBI" id="CHEBI:15378"/>
        <dbReference type="ChEBI" id="CHEBI:30616"/>
        <dbReference type="ChEBI" id="CHEBI:57287"/>
        <dbReference type="ChEBI" id="CHEBI:57328"/>
        <dbReference type="ChEBI" id="CHEBI:456216"/>
        <dbReference type="EC" id="2.7.1.24"/>
    </reaction>
</comment>
<dbReference type="GO" id="GO:0004140">
    <property type="term" value="F:dephospho-CoA kinase activity"/>
    <property type="evidence" value="ECO:0007669"/>
    <property type="project" value="UniProtKB-UniRule"/>
</dbReference>
<evidence type="ECO:0000256" key="3">
    <source>
        <dbReference type="ARBA" id="ARBA00022679"/>
    </source>
</evidence>
<keyword evidence="3 8" id="KW-0808">Transferase</keyword>
<dbReference type="FunFam" id="3.40.50.300:FF:000991">
    <property type="entry name" value="Dephospho-CoA kinase"/>
    <property type="match status" value="1"/>
</dbReference>
<dbReference type="NCBIfam" id="NF002879">
    <property type="entry name" value="PRK03333.1"/>
    <property type="match status" value="1"/>
</dbReference>
<keyword evidence="11" id="KW-1185">Reference proteome</keyword>
<dbReference type="NCBIfam" id="TIGR00152">
    <property type="entry name" value="dephospho-CoA kinase"/>
    <property type="match status" value="1"/>
</dbReference>
<reference evidence="10 11" key="1">
    <citation type="submission" date="2016-10" db="EMBL/GenBank/DDBJ databases">
        <authorList>
            <person name="de Groot N.N."/>
        </authorList>
    </citation>
    <scope>NUCLEOTIDE SEQUENCE [LARGE SCALE GENOMIC DNA]</scope>
    <source>
        <strain evidence="10 11">CGMCC 1.9159</strain>
    </source>
</reference>
<feature type="binding site" evidence="8">
    <location>
        <begin position="11"/>
        <end position="16"/>
    </location>
    <ligand>
        <name>ATP</name>
        <dbReference type="ChEBI" id="CHEBI:30616"/>
    </ligand>
</feature>
<evidence type="ECO:0000256" key="1">
    <source>
        <dbReference type="ARBA" id="ARBA00009018"/>
    </source>
</evidence>
<dbReference type="UniPathway" id="UPA00241">
    <property type="reaction ID" value="UER00356"/>
</dbReference>
<dbReference type="PANTHER" id="PTHR10695:SF46">
    <property type="entry name" value="BIFUNCTIONAL COENZYME A SYNTHASE-RELATED"/>
    <property type="match status" value="1"/>
</dbReference>
<comment type="pathway">
    <text evidence="8">Cofactor biosynthesis; coenzyme A biosynthesis; CoA from (R)-pantothenate: step 5/5.</text>
</comment>
<dbReference type="Gene3D" id="3.40.50.300">
    <property type="entry name" value="P-loop containing nucleotide triphosphate hydrolases"/>
    <property type="match status" value="1"/>
</dbReference>
<evidence type="ECO:0000256" key="9">
    <source>
        <dbReference type="NCBIfam" id="TIGR00152"/>
    </source>
</evidence>
<comment type="similarity">
    <text evidence="1 8">Belongs to the CoaE family.</text>
</comment>
<dbReference type="GO" id="GO:0015937">
    <property type="term" value="P:coenzyme A biosynthetic process"/>
    <property type="evidence" value="ECO:0007669"/>
    <property type="project" value="UniProtKB-UniRule"/>
</dbReference>
<gene>
    <name evidence="8" type="primary">coaE</name>
    <name evidence="10" type="ORF">SAMN04488242_2135</name>
</gene>
<keyword evidence="5 8" id="KW-0418">Kinase</keyword>
<evidence type="ECO:0000256" key="2">
    <source>
        <dbReference type="ARBA" id="ARBA00022490"/>
    </source>
</evidence>
<dbReference type="InterPro" id="IPR001977">
    <property type="entry name" value="Depp_CoAkinase"/>
</dbReference>
<name>A0A1G9LJZ1_9ACTN</name>
<keyword evidence="4 8" id="KW-0547">Nucleotide-binding</keyword>
<dbReference type="InterPro" id="IPR027417">
    <property type="entry name" value="P-loop_NTPase"/>
</dbReference>
<dbReference type="PROSITE" id="PS51219">
    <property type="entry name" value="DPCK"/>
    <property type="match status" value="1"/>
</dbReference>
<comment type="function">
    <text evidence="8">Catalyzes the phosphorylation of the 3'-hydroxyl group of dephosphocoenzyme A to form coenzyme A.</text>
</comment>
<keyword evidence="7 8" id="KW-0173">Coenzyme A biosynthesis</keyword>
<keyword evidence="6 8" id="KW-0067">ATP-binding</keyword>
<evidence type="ECO:0000256" key="8">
    <source>
        <dbReference type="HAMAP-Rule" id="MF_00376"/>
    </source>
</evidence>
<sequence>MPRIALTGGIASGKSTVARMLEARGVVIVDSDVLAREVVEPGTEGLDAIVERFGSSVLQPDGSLDRARLGSLVFADPAARADLNAIVHPLVRRRAEELEAAAPAGALVVQVIPLLVEAGLVGGFDHVIVVDVAVDEQLRRLMSRNGYSCDEAMARIRAQATREERLRVADTVIDSSGSLAETEAQVQAALDRIVASTDQGS</sequence>
<dbReference type="GO" id="GO:0005524">
    <property type="term" value="F:ATP binding"/>
    <property type="evidence" value="ECO:0007669"/>
    <property type="project" value="UniProtKB-UniRule"/>
</dbReference>
<dbReference type="STRING" id="686624.SAMN04488242_2135"/>
<dbReference type="PANTHER" id="PTHR10695">
    <property type="entry name" value="DEPHOSPHO-COA KINASE-RELATED"/>
    <property type="match status" value="1"/>
</dbReference>
<comment type="subcellular location">
    <subcellularLocation>
        <location evidence="8">Cytoplasm</location>
    </subcellularLocation>
</comment>
<evidence type="ECO:0000256" key="7">
    <source>
        <dbReference type="ARBA" id="ARBA00022993"/>
    </source>
</evidence>
<accession>A0A1G9LJZ1</accession>
<dbReference type="HAMAP" id="MF_00376">
    <property type="entry name" value="Dephospho_CoA_kinase"/>
    <property type="match status" value="1"/>
</dbReference>
<dbReference type="EMBL" id="FNGP01000004">
    <property type="protein sequence ID" value="SDL62271.1"/>
    <property type="molecule type" value="Genomic_DNA"/>
</dbReference>
<evidence type="ECO:0000313" key="10">
    <source>
        <dbReference type="EMBL" id="SDL62271.1"/>
    </source>
</evidence>
<evidence type="ECO:0000256" key="6">
    <source>
        <dbReference type="ARBA" id="ARBA00022840"/>
    </source>
</evidence>
<dbReference type="GO" id="GO:0005737">
    <property type="term" value="C:cytoplasm"/>
    <property type="evidence" value="ECO:0007669"/>
    <property type="project" value="UniProtKB-SubCell"/>
</dbReference>
<evidence type="ECO:0000256" key="5">
    <source>
        <dbReference type="ARBA" id="ARBA00022777"/>
    </source>
</evidence>
<dbReference type="Proteomes" id="UP000199475">
    <property type="component" value="Unassembled WGS sequence"/>
</dbReference>
<evidence type="ECO:0000256" key="4">
    <source>
        <dbReference type="ARBA" id="ARBA00022741"/>
    </source>
</evidence>
<dbReference type="RefSeq" id="WP_093251959.1">
    <property type="nucleotide sequence ID" value="NZ_FNGP01000004.1"/>
</dbReference>
<dbReference type="EC" id="2.7.1.24" evidence="8 9"/>
<organism evidence="10 11">
    <name type="scientific">Tessaracoccus oleiagri</name>
    <dbReference type="NCBI Taxonomy" id="686624"/>
    <lineage>
        <taxon>Bacteria</taxon>
        <taxon>Bacillati</taxon>
        <taxon>Actinomycetota</taxon>
        <taxon>Actinomycetes</taxon>
        <taxon>Propionibacteriales</taxon>
        <taxon>Propionibacteriaceae</taxon>
        <taxon>Tessaracoccus</taxon>
    </lineage>
</organism>
<evidence type="ECO:0000313" key="11">
    <source>
        <dbReference type="Proteomes" id="UP000199475"/>
    </source>
</evidence>
<protein>
    <recommendedName>
        <fullName evidence="8 9">Dephospho-CoA kinase</fullName>
        <ecNumber evidence="8 9">2.7.1.24</ecNumber>
    </recommendedName>
    <alternativeName>
        <fullName evidence="8">Dephosphocoenzyme A kinase</fullName>
    </alternativeName>
</protein>
<proteinExistence type="inferred from homology"/>
<dbReference type="AlphaFoldDB" id="A0A1G9LJZ1"/>
<dbReference type="CDD" id="cd02022">
    <property type="entry name" value="DPCK"/>
    <property type="match status" value="1"/>
</dbReference>
<keyword evidence="2 8" id="KW-0963">Cytoplasm</keyword>
<dbReference type="SUPFAM" id="SSF52540">
    <property type="entry name" value="P-loop containing nucleoside triphosphate hydrolases"/>
    <property type="match status" value="1"/>
</dbReference>